<accession>A0ACC0ADC4</accession>
<sequence length="109" mass="12465">MPLLEAVEMTPTNKNFSVATAFMRNEQGTTYIWVLKQIKHLYVSSTMSTSNKSIINDGEPIVTITDRESRLIPVIEDVFSKSYHMLCRRHIDQNMKIWQLSSSMAPGTN</sequence>
<gene>
    <name evidence="1" type="ORF">M9H77_27740</name>
</gene>
<evidence type="ECO:0000313" key="1">
    <source>
        <dbReference type="EMBL" id="KAI5658947.1"/>
    </source>
</evidence>
<reference evidence="2" key="1">
    <citation type="journal article" date="2023" name="Nat. Plants">
        <title>Single-cell RNA sequencing provides a high-resolution roadmap for understanding the multicellular compartmentation of specialized metabolism.</title>
        <authorList>
            <person name="Sun S."/>
            <person name="Shen X."/>
            <person name="Li Y."/>
            <person name="Li Y."/>
            <person name="Wang S."/>
            <person name="Li R."/>
            <person name="Zhang H."/>
            <person name="Shen G."/>
            <person name="Guo B."/>
            <person name="Wei J."/>
            <person name="Xu J."/>
            <person name="St-Pierre B."/>
            <person name="Chen S."/>
            <person name="Sun C."/>
        </authorList>
    </citation>
    <scope>NUCLEOTIDE SEQUENCE [LARGE SCALE GENOMIC DNA]</scope>
</reference>
<dbReference type="Proteomes" id="UP001060085">
    <property type="component" value="Linkage Group LG06"/>
</dbReference>
<protein>
    <submittedName>
        <fullName evidence="1">Uncharacterized protein</fullName>
    </submittedName>
</protein>
<keyword evidence="2" id="KW-1185">Reference proteome</keyword>
<proteinExistence type="predicted"/>
<evidence type="ECO:0000313" key="2">
    <source>
        <dbReference type="Proteomes" id="UP001060085"/>
    </source>
</evidence>
<comment type="caution">
    <text evidence="1">The sequence shown here is derived from an EMBL/GenBank/DDBJ whole genome shotgun (WGS) entry which is preliminary data.</text>
</comment>
<name>A0ACC0ADC4_CATRO</name>
<dbReference type="EMBL" id="CM044706">
    <property type="protein sequence ID" value="KAI5658947.1"/>
    <property type="molecule type" value="Genomic_DNA"/>
</dbReference>
<organism evidence="1 2">
    <name type="scientific">Catharanthus roseus</name>
    <name type="common">Madagascar periwinkle</name>
    <name type="synonym">Vinca rosea</name>
    <dbReference type="NCBI Taxonomy" id="4058"/>
    <lineage>
        <taxon>Eukaryota</taxon>
        <taxon>Viridiplantae</taxon>
        <taxon>Streptophyta</taxon>
        <taxon>Embryophyta</taxon>
        <taxon>Tracheophyta</taxon>
        <taxon>Spermatophyta</taxon>
        <taxon>Magnoliopsida</taxon>
        <taxon>eudicotyledons</taxon>
        <taxon>Gunneridae</taxon>
        <taxon>Pentapetalae</taxon>
        <taxon>asterids</taxon>
        <taxon>lamiids</taxon>
        <taxon>Gentianales</taxon>
        <taxon>Apocynaceae</taxon>
        <taxon>Rauvolfioideae</taxon>
        <taxon>Vinceae</taxon>
        <taxon>Catharanthinae</taxon>
        <taxon>Catharanthus</taxon>
    </lineage>
</organism>